<protein>
    <submittedName>
        <fullName evidence="1">Uncharacterized protein</fullName>
    </submittedName>
</protein>
<gene>
    <name evidence="1" type="ORF">BDV29DRAFT_46932</name>
</gene>
<name>A0A5N5WM55_9EURO</name>
<accession>A0A5N5WM55</accession>
<reference evidence="1 2" key="1">
    <citation type="submission" date="2019-04" db="EMBL/GenBank/DDBJ databases">
        <title>Friends and foes A comparative genomics study of 23 Aspergillus species from section Flavi.</title>
        <authorList>
            <consortium name="DOE Joint Genome Institute"/>
            <person name="Kjaerbolling I."/>
            <person name="Vesth T."/>
            <person name="Frisvad J.C."/>
            <person name="Nybo J.L."/>
            <person name="Theobald S."/>
            <person name="Kildgaard S."/>
            <person name="Isbrandt T."/>
            <person name="Kuo A."/>
            <person name="Sato A."/>
            <person name="Lyhne E.K."/>
            <person name="Kogle M.E."/>
            <person name="Wiebenga A."/>
            <person name="Kun R.S."/>
            <person name="Lubbers R.J."/>
            <person name="Makela M.R."/>
            <person name="Barry K."/>
            <person name="Chovatia M."/>
            <person name="Clum A."/>
            <person name="Daum C."/>
            <person name="Haridas S."/>
            <person name="He G."/>
            <person name="LaButti K."/>
            <person name="Lipzen A."/>
            <person name="Mondo S."/>
            <person name="Riley R."/>
            <person name="Salamov A."/>
            <person name="Simmons B.A."/>
            <person name="Magnuson J.K."/>
            <person name="Henrissat B."/>
            <person name="Mortensen U.H."/>
            <person name="Larsen T.O."/>
            <person name="Devries R.P."/>
            <person name="Grigoriev I.V."/>
            <person name="Machida M."/>
            <person name="Baker S.E."/>
            <person name="Andersen M.R."/>
        </authorList>
    </citation>
    <scope>NUCLEOTIDE SEQUENCE [LARGE SCALE GENOMIC DNA]</scope>
    <source>
        <strain evidence="1 2">CBS 151.66</strain>
    </source>
</reference>
<proteinExistence type="predicted"/>
<sequence length="86" mass="10044">MFFMNHLLQKILDHRKTACLYALGQSLLMKKWYHQLSIITGNYLERTQMIWFRYAEANITRPCATNVSVGTLNLRLVEVVKILQSG</sequence>
<keyword evidence="2" id="KW-1185">Reference proteome</keyword>
<dbReference type="Proteomes" id="UP000326565">
    <property type="component" value="Unassembled WGS sequence"/>
</dbReference>
<evidence type="ECO:0000313" key="1">
    <source>
        <dbReference type="EMBL" id="KAB8069631.1"/>
    </source>
</evidence>
<evidence type="ECO:0000313" key="2">
    <source>
        <dbReference type="Proteomes" id="UP000326565"/>
    </source>
</evidence>
<dbReference type="AlphaFoldDB" id="A0A5N5WM55"/>
<dbReference type="EMBL" id="ML732333">
    <property type="protein sequence ID" value="KAB8069631.1"/>
    <property type="molecule type" value="Genomic_DNA"/>
</dbReference>
<organism evidence="1 2">
    <name type="scientific">Aspergillus leporis</name>
    <dbReference type="NCBI Taxonomy" id="41062"/>
    <lineage>
        <taxon>Eukaryota</taxon>
        <taxon>Fungi</taxon>
        <taxon>Dikarya</taxon>
        <taxon>Ascomycota</taxon>
        <taxon>Pezizomycotina</taxon>
        <taxon>Eurotiomycetes</taxon>
        <taxon>Eurotiomycetidae</taxon>
        <taxon>Eurotiales</taxon>
        <taxon>Aspergillaceae</taxon>
        <taxon>Aspergillus</taxon>
        <taxon>Aspergillus subgen. Circumdati</taxon>
    </lineage>
</organism>